<dbReference type="OrthoDB" id="2421327at2759"/>
<comment type="caution">
    <text evidence="2">The sequence shown here is derived from an EMBL/GenBank/DDBJ whole genome shotgun (WGS) entry which is preliminary data.</text>
</comment>
<evidence type="ECO:0000259" key="1">
    <source>
        <dbReference type="Pfam" id="PF16761"/>
    </source>
</evidence>
<dbReference type="Pfam" id="PF16761">
    <property type="entry name" value="Clr2_transil"/>
    <property type="match status" value="1"/>
</dbReference>
<dbReference type="HOGENOM" id="CLU_1627727_0_0_1"/>
<protein>
    <recommendedName>
        <fullName evidence="1">Cryptic loci regulator 2 N-terminal domain-containing protein</fullName>
    </recommendedName>
</protein>
<gene>
    <name evidence="2" type="ORF">PIIN_05347</name>
</gene>
<dbReference type="EMBL" id="CAFZ01000118">
    <property type="protein sequence ID" value="CCA71407.1"/>
    <property type="molecule type" value="Genomic_DNA"/>
</dbReference>
<reference evidence="2 3" key="1">
    <citation type="journal article" date="2011" name="PLoS Pathog.">
        <title>Endophytic Life Strategies Decoded by Genome and Transcriptome Analyses of the Mutualistic Root Symbiont Piriformospora indica.</title>
        <authorList>
            <person name="Zuccaro A."/>
            <person name="Lahrmann U."/>
            <person name="Guldener U."/>
            <person name="Langen G."/>
            <person name="Pfiffi S."/>
            <person name="Biedenkopf D."/>
            <person name="Wong P."/>
            <person name="Samans B."/>
            <person name="Grimm C."/>
            <person name="Basiewicz M."/>
            <person name="Murat C."/>
            <person name="Martin F."/>
            <person name="Kogel K.H."/>
        </authorList>
    </citation>
    <scope>NUCLEOTIDE SEQUENCE [LARGE SCALE GENOMIC DNA]</scope>
    <source>
        <strain evidence="2 3">DSM 11827</strain>
    </source>
</reference>
<dbReference type="InterPro" id="IPR031915">
    <property type="entry name" value="Clr2_N"/>
</dbReference>
<feature type="domain" description="Cryptic loci regulator 2 N-terminal" evidence="1">
    <location>
        <begin position="89"/>
        <end position="140"/>
    </location>
</feature>
<dbReference type="InParanoid" id="G4TJB4"/>
<accession>G4TJB4</accession>
<evidence type="ECO:0000313" key="3">
    <source>
        <dbReference type="Proteomes" id="UP000007148"/>
    </source>
</evidence>
<dbReference type="Proteomes" id="UP000007148">
    <property type="component" value="Unassembled WGS sequence"/>
</dbReference>
<sequence>MTSVAKAEFDSAFFEVKSTYIRLLASDSSARPSIPETRVTKDGLVSKVALDGDPECDRRKRKWKQKIGRCLGEQYLALEITGSRTTRQYQLVDFPDNYVFYVKQRAKNPKSWDAHLRGGGHDWPSPQQFVRHAAWIMAAISQRVVEEEKGQAEAKDIKVQEER</sequence>
<name>G4TJB4_SERID</name>
<proteinExistence type="predicted"/>
<keyword evidence="3" id="KW-1185">Reference proteome</keyword>
<organism evidence="2 3">
    <name type="scientific">Serendipita indica (strain DSM 11827)</name>
    <name type="common">Root endophyte fungus</name>
    <name type="synonym">Piriformospora indica</name>
    <dbReference type="NCBI Taxonomy" id="1109443"/>
    <lineage>
        <taxon>Eukaryota</taxon>
        <taxon>Fungi</taxon>
        <taxon>Dikarya</taxon>
        <taxon>Basidiomycota</taxon>
        <taxon>Agaricomycotina</taxon>
        <taxon>Agaricomycetes</taxon>
        <taxon>Sebacinales</taxon>
        <taxon>Serendipitaceae</taxon>
        <taxon>Serendipita</taxon>
    </lineage>
</organism>
<evidence type="ECO:0000313" key="2">
    <source>
        <dbReference type="EMBL" id="CCA71407.1"/>
    </source>
</evidence>
<dbReference type="AlphaFoldDB" id="G4TJB4"/>